<accession>H3ZCR4</accession>
<keyword evidence="3" id="KW-1185">Reference proteome</keyword>
<evidence type="ECO:0000313" key="3">
    <source>
        <dbReference type="Proteomes" id="UP000012046"/>
    </source>
</evidence>
<dbReference type="AlphaFoldDB" id="H3ZCR4"/>
<reference evidence="2 3" key="1">
    <citation type="journal article" date="2012" name="J. Bacteriol.">
        <title>Genome Sequence of Extracellular-Protease-Producing Alishewanella jeotgali Isolated from Traditional Korean Fermented Seafood.</title>
        <authorList>
            <person name="Jung J."/>
            <person name="Chun J."/>
            <person name="Park W."/>
        </authorList>
    </citation>
    <scope>NUCLEOTIDE SEQUENCE [LARGE SCALE GENOMIC DNA]</scope>
    <source>
        <strain evidence="2 3">KCTC 22429</strain>
    </source>
</reference>
<sequence>MKLTKTSKSLLLAGGMMLAFVVWQLDAEKICTPSTQASCQDIQHNWMNWLSGNSRSTQFHFVDFLELVSRLLPASAPKS</sequence>
<dbReference type="Proteomes" id="UP000012046">
    <property type="component" value="Unassembled WGS sequence"/>
</dbReference>
<evidence type="ECO:0000256" key="1">
    <source>
        <dbReference type="SAM" id="SignalP"/>
    </source>
</evidence>
<evidence type="ECO:0000313" key="2">
    <source>
        <dbReference type="EMBL" id="EHR41644.1"/>
    </source>
</evidence>
<proteinExistence type="predicted"/>
<dbReference type="eggNOG" id="ENOG502ZY10">
    <property type="taxonomic scope" value="Bacteria"/>
</dbReference>
<dbReference type="PATRIC" id="fig|1129374.4.peg.1139"/>
<protein>
    <submittedName>
        <fullName evidence="2">Uncharacterized protein</fullName>
    </submittedName>
</protein>
<dbReference type="STRING" id="1129374.AJE_05686"/>
<dbReference type="RefSeq" id="WP_008950060.1">
    <property type="nucleotide sequence ID" value="NZ_AHTH01000011.1"/>
</dbReference>
<keyword evidence="1" id="KW-0732">Signal</keyword>
<feature type="signal peptide" evidence="1">
    <location>
        <begin position="1"/>
        <end position="27"/>
    </location>
</feature>
<dbReference type="EMBL" id="AHTH01000011">
    <property type="protein sequence ID" value="EHR41644.1"/>
    <property type="molecule type" value="Genomic_DNA"/>
</dbReference>
<organism evidence="2 3">
    <name type="scientific">Alishewanella jeotgali KCTC 22429</name>
    <dbReference type="NCBI Taxonomy" id="1129374"/>
    <lineage>
        <taxon>Bacteria</taxon>
        <taxon>Pseudomonadati</taxon>
        <taxon>Pseudomonadota</taxon>
        <taxon>Gammaproteobacteria</taxon>
        <taxon>Alteromonadales</taxon>
        <taxon>Alteromonadaceae</taxon>
        <taxon>Alishewanella</taxon>
    </lineage>
</organism>
<gene>
    <name evidence="2" type="ORF">AJE_05686</name>
</gene>
<name>H3ZCR4_9ALTE</name>
<comment type="caution">
    <text evidence="2">The sequence shown here is derived from an EMBL/GenBank/DDBJ whole genome shotgun (WGS) entry which is preliminary data.</text>
</comment>
<feature type="chain" id="PRO_5003591026" evidence="1">
    <location>
        <begin position="28"/>
        <end position="79"/>
    </location>
</feature>